<dbReference type="SMART" id="SM00089">
    <property type="entry name" value="PKD"/>
    <property type="match status" value="1"/>
</dbReference>
<dbReference type="CDD" id="cd10150">
    <property type="entry name" value="CobN_like"/>
    <property type="match status" value="1"/>
</dbReference>
<dbReference type="SUPFAM" id="SSF117074">
    <property type="entry name" value="Hypothetical protein PA1324"/>
    <property type="match status" value="4"/>
</dbReference>
<dbReference type="CDD" id="cd00146">
    <property type="entry name" value="PKD"/>
    <property type="match status" value="1"/>
</dbReference>
<dbReference type="Proteomes" id="UP001396646">
    <property type="component" value="Unassembled WGS sequence"/>
</dbReference>
<sequence length="2059" mass="229082">MKKYSILALSILLLLAIAMPVVSAGSYDNMEVVANTTSDEYGNFCFIDVPNGEYTIVSLNNLYSPMTKTYVWYTNTSNLGVSGSDVVVDPLISRLDTSVDVDAVLGLFDRNEISGTTLKKGKYTNTVINDTNLVLMTDTGDFVANTTSDVNGNFSFSEIPNGKYTLASLNYLYSSMSKTYVWYTNTSNVEVSGSDVVVDPVVSSRDTSVDVDAVLGLLDRNEISGTTLKKGKYSNTIINDTNLILMTDTGDFVANTTSDVNGDFSFSEIPNGNYTLASLNYLYSSMSKTYVWYTNTSNVEVSGSDVVVDPVVSSRDTSVDVDAVLGLLERNEISGTTLKKGKYTNTIINNTTVILLKEKRAYSTPVANFSVDTTYGDCPLTVQFNDLSENATSWFWDFGDGFTSTEESPVHTYDSVGFFNVKLTATNPAGSDIDRKINLITSNLPEANKTKSILFLVLGAEEAYMTKQAVKDMGMEDYVDVYDSYRENRVEIIYTPFNDSIDMSKYDVVFITWKGGMSFLGANLKPQVQDMINETNPGTFVYDHNYDLEDFSNINYVNHTEHTYLEDYWMEQYDNNIVRLITYLSVVDLSEPFTNYTGSIRIEEPSMTPTNGIVNPDAGYEIFEDLESYLEWYSDDDGKHHVYNPENYTVGITFFAGHDGDLCDGVTEALIDELESRGINVIPAFRPGVIYDMSDAESYFKADNEWKVNAFIDVGMGVSSMSSSVWQTEALQEMNVPVINGIQYQGTITEWEESVSGQDGRFQYQIPIMEIGGEIESIVIGGKEYNEEMDAWTFQPIDYQMEWMVDRTVRWMDLQTIKEEDKRVAIIYYNHGKQGALVAANLDVAPSIPNFLSAMDEAGYDLDGMNLNRSEFLELVLQQGRNIGVWAPGELEYMVENYEVELLPVETYQEWFNELEPAARQSVIDTWGEAPGQGMVYENESGQYFVFPKIEVGNVLIAPQPTRGLTTNDTMLYHDQSVPPSHNYIAFYLWLNKEQAEGGFDTDAVVHFGRHGTQEWLEGKGVGLSVKECWPALLIQDMPVVYLYDVGGVGEGITAKRRGNAVMVDHLTAPVINSGLYGNLTQLHDAMHNYEEAEGSLKQEYKESIISHYEDLNLEHELGNSSDELYAMENETFDNFILYGPVHDYLHEISASYMPYGLHILGEDMSDEGLIAMVKSMLGNDFREHVNATGLCEDPDDLDPAHSPNILDTLLADVLVNGTEPMNVVIEQFGIDYTSGQYYADTTSNGSGVYDLQFVKDGKYTVYAFKEVSDGWLTGKEYVTIENGNVVPEIGINLSKNITGTSNPELEYVLEMVENVPEDEAGIGTISGQVCYPGMSGDLKPRSNSKVVLQADGKAIDMYVTGDDGNYTFTNLPDGEYVVSSIYQSTMSGKWYFDTKDAEIFEGDTNVLSLSMLVDNTNAQNVRSLLGEVSGTTTSNESSAVEPDCDVVIIRRLTDEQLTVVNDLYGAVGYSDALKASTTAELDSMINALDGKYIPPALGDDPTRSPDEVLPTGKNFFAFNPNIVPTKESWIMGKQLVDDFLEEWKANNGGEYPEKVGFVMWSSESMRHKGVMEAEIMYLLGVEPDYSSSGKVEGVKLIPEDELGRPRIDVVVTTTGVYRDNWKWQIQLMDRAVRLAADAEGINDNYVKEHSDTIYDALMATGNYGPSEASDLSMCRIFGPDDGSWGIGGLTNAVDASGSWTEEEKLANLYINSMSYAYGDNVWAFKDTEVFKNALADTEAVLFSRSGNSGRGSSSVVFDHTYEFFGGFGMAVRNVSGDTPDMFIVNLKDPNQAMTETLGAFLARDLRSTYWNPTWIEGMMQHDYVGASELDRMLEDFWGLNVMLPDEVTDDMWNEMYNIYMEDKYDLGLNEWYEAENPWAEQSMEARMIEAIRKGYWDASDEVLKDLVKRYAESMVENGVTCCHHTCGNIMFDNYVQGVMSVPGVVSPETIDKYTELMQDATHRYPETSRSSSSNTPSANIVNSTSTTTETDAKGYGTATEQAPATVDDNYVEGYEMTKETTSEEKASTSGFSGSDVVATAVVLIAVGTIIYGFRRQRL</sequence>
<keyword evidence="5" id="KW-1185">Reference proteome</keyword>
<dbReference type="RefSeq" id="WP_342126430.1">
    <property type="nucleotide sequence ID" value="NZ_JBCAUS010000002.1"/>
</dbReference>
<dbReference type="EC" id="6.6.1.2" evidence="4"/>
<dbReference type="GO" id="GO:0051116">
    <property type="term" value="F:cobaltochelatase activity"/>
    <property type="evidence" value="ECO:0007669"/>
    <property type="project" value="UniProtKB-EC"/>
</dbReference>
<proteinExistence type="predicted"/>
<protein>
    <submittedName>
        <fullName evidence="4">Cobaltochelatase subunit CobN</fullName>
        <ecNumber evidence="4">6.6.1.2</ecNumber>
    </submittedName>
</protein>
<dbReference type="InterPro" id="IPR013783">
    <property type="entry name" value="Ig-like_fold"/>
</dbReference>
<dbReference type="InterPro" id="IPR022409">
    <property type="entry name" value="PKD/Chitinase_dom"/>
</dbReference>
<organism evidence="4 5">
    <name type="scientific">Methanococcoides cohabitans</name>
    <dbReference type="NCBI Taxonomy" id="3136559"/>
    <lineage>
        <taxon>Archaea</taxon>
        <taxon>Methanobacteriati</taxon>
        <taxon>Methanobacteriota</taxon>
        <taxon>Stenosarchaea group</taxon>
        <taxon>Methanomicrobia</taxon>
        <taxon>Methanosarcinales</taxon>
        <taxon>Methanosarcinaceae</taxon>
        <taxon>Methanococcoides</taxon>
    </lineage>
</organism>
<keyword evidence="4" id="KW-0436">Ligase</keyword>
<dbReference type="PANTHER" id="PTHR44119:SF4">
    <property type="entry name" value="AEROBIC COBALTOCHELATASE SUBUNIT COBN"/>
    <property type="match status" value="1"/>
</dbReference>
<evidence type="ECO:0000313" key="4">
    <source>
        <dbReference type="EMBL" id="MEL4304722.1"/>
    </source>
</evidence>
<dbReference type="SUPFAM" id="SSF49299">
    <property type="entry name" value="PKD domain"/>
    <property type="match status" value="1"/>
</dbReference>
<feature type="region of interest" description="Disordered" evidence="1">
    <location>
        <begin position="1964"/>
        <end position="2006"/>
    </location>
</feature>
<comment type="caution">
    <text evidence="4">The sequence shown here is derived from an EMBL/GenBank/DDBJ whole genome shotgun (WGS) entry which is preliminary data.</text>
</comment>
<dbReference type="InterPro" id="IPR003672">
    <property type="entry name" value="CobN/Mg_chltase"/>
</dbReference>
<reference evidence="4 5" key="1">
    <citation type="submission" date="2024-04" db="EMBL/GenBank/DDBJ databases">
        <title>Methanococcoides sp. LMO-2.</title>
        <authorList>
            <person name="Liang L."/>
        </authorList>
    </citation>
    <scope>NUCLEOTIDE SEQUENCE [LARGE SCALE GENOMIC DNA]</scope>
    <source>
        <strain evidence="4 5">LMO-2</strain>
    </source>
</reference>
<dbReference type="Pfam" id="PF18911">
    <property type="entry name" value="PKD_4"/>
    <property type="match status" value="1"/>
</dbReference>
<dbReference type="EMBL" id="JBCAUS010000002">
    <property type="protein sequence ID" value="MEL4304722.1"/>
    <property type="molecule type" value="Genomic_DNA"/>
</dbReference>
<feature type="domain" description="PKD" evidence="3">
    <location>
        <begin position="388"/>
        <end position="431"/>
    </location>
</feature>
<keyword evidence="2" id="KW-1133">Transmembrane helix</keyword>
<evidence type="ECO:0000313" key="5">
    <source>
        <dbReference type="Proteomes" id="UP001396646"/>
    </source>
</evidence>
<dbReference type="PANTHER" id="PTHR44119">
    <property type="entry name" value="MAGNESIUM-CHELATASE SUBUNIT CHLH, CHLOROPLASTIC"/>
    <property type="match status" value="1"/>
</dbReference>
<dbReference type="PROSITE" id="PS50093">
    <property type="entry name" value="PKD"/>
    <property type="match status" value="1"/>
</dbReference>
<evidence type="ECO:0000256" key="2">
    <source>
        <dbReference type="SAM" id="Phobius"/>
    </source>
</evidence>
<evidence type="ECO:0000259" key="3">
    <source>
        <dbReference type="PROSITE" id="PS50093"/>
    </source>
</evidence>
<dbReference type="Pfam" id="PF02514">
    <property type="entry name" value="CobN-Mg_chel"/>
    <property type="match status" value="2"/>
</dbReference>
<gene>
    <name evidence="4" type="ORF">WOA13_02550</name>
</gene>
<dbReference type="InterPro" id="IPR000601">
    <property type="entry name" value="PKD_dom"/>
</dbReference>
<keyword evidence="2" id="KW-0472">Membrane</keyword>
<evidence type="ECO:0000256" key="1">
    <source>
        <dbReference type="SAM" id="MobiDB-lite"/>
    </source>
</evidence>
<dbReference type="InterPro" id="IPR035986">
    <property type="entry name" value="PKD_dom_sf"/>
</dbReference>
<name>A0ABU9KSV6_9EURY</name>
<dbReference type="Gene3D" id="2.60.40.10">
    <property type="entry name" value="Immunoglobulins"/>
    <property type="match status" value="2"/>
</dbReference>
<feature type="compositionally biased region" description="Polar residues" evidence="1">
    <location>
        <begin position="1975"/>
        <end position="1990"/>
    </location>
</feature>
<keyword evidence="2" id="KW-0812">Transmembrane</keyword>
<feature type="transmembrane region" description="Helical" evidence="2">
    <location>
        <begin position="2037"/>
        <end position="2054"/>
    </location>
</feature>
<accession>A0ABU9KSV6</accession>